<keyword evidence="2" id="KW-1185">Reference proteome</keyword>
<accession>A0A9N9FLH9</accession>
<reference evidence="1" key="1">
    <citation type="submission" date="2021-06" db="EMBL/GenBank/DDBJ databases">
        <authorList>
            <person name="Kallberg Y."/>
            <person name="Tangrot J."/>
            <person name="Rosling A."/>
        </authorList>
    </citation>
    <scope>NUCLEOTIDE SEQUENCE</scope>
    <source>
        <strain evidence="1">MT106</strain>
    </source>
</reference>
<proteinExistence type="predicted"/>
<evidence type="ECO:0000313" key="1">
    <source>
        <dbReference type="EMBL" id="CAG8541707.1"/>
    </source>
</evidence>
<organism evidence="1 2">
    <name type="scientific">Ambispora gerdemannii</name>
    <dbReference type="NCBI Taxonomy" id="144530"/>
    <lineage>
        <taxon>Eukaryota</taxon>
        <taxon>Fungi</taxon>
        <taxon>Fungi incertae sedis</taxon>
        <taxon>Mucoromycota</taxon>
        <taxon>Glomeromycotina</taxon>
        <taxon>Glomeromycetes</taxon>
        <taxon>Archaeosporales</taxon>
        <taxon>Ambisporaceae</taxon>
        <taxon>Ambispora</taxon>
    </lineage>
</organism>
<dbReference type="Proteomes" id="UP000789831">
    <property type="component" value="Unassembled WGS sequence"/>
</dbReference>
<comment type="caution">
    <text evidence="1">The sequence shown here is derived from an EMBL/GenBank/DDBJ whole genome shotgun (WGS) entry which is preliminary data.</text>
</comment>
<dbReference type="AlphaFoldDB" id="A0A9N9FLH9"/>
<dbReference type="EMBL" id="CAJVPL010000938">
    <property type="protein sequence ID" value="CAG8541707.1"/>
    <property type="molecule type" value="Genomic_DNA"/>
</dbReference>
<sequence length="183" mass="21251">MYYRIKRAKYGIYLESIPYKIMLFRPDNTSLLDPTILALNILTYSSTLNQNLKRLMRSDNESEDVGKSTLVKILKEKCKQMGLSVTQQCLRCKVTTSLNRKTISELALEIGEELADELSSVHDIKPAMWTPPLRKPEKNFKLQSKLNFSGCTVRKNTKMGRKTSKILSKRRLWYRSGSNNRRR</sequence>
<gene>
    <name evidence="1" type="ORF">AGERDE_LOCUS6218</name>
</gene>
<name>A0A9N9FLH9_9GLOM</name>
<protein>
    <submittedName>
        <fullName evidence="1">978_t:CDS:1</fullName>
    </submittedName>
</protein>
<evidence type="ECO:0000313" key="2">
    <source>
        <dbReference type="Proteomes" id="UP000789831"/>
    </source>
</evidence>